<accession>A0A7J9BQR7</accession>
<keyword evidence="2" id="KW-1185">Reference proteome</keyword>
<reference evidence="1 2" key="1">
    <citation type="journal article" date="2019" name="Genome Biol. Evol.">
        <title>Insights into the evolution of the New World diploid cottons (Gossypium, subgenus Houzingenia) based on genome sequencing.</title>
        <authorList>
            <person name="Grover C.E."/>
            <person name="Arick M.A. 2nd"/>
            <person name="Thrash A."/>
            <person name="Conover J.L."/>
            <person name="Sanders W.S."/>
            <person name="Peterson D.G."/>
            <person name="Frelichowski J.E."/>
            <person name="Scheffler J.A."/>
            <person name="Scheffler B.E."/>
            <person name="Wendel J.F."/>
        </authorList>
    </citation>
    <scope>NUCLEOTIDE SEQUENCE [LARGE SCALE GENOMIC DNA]</scope>
    <source>
        <strain evidence="1">5</strain>
        <tissue evidence="1">Leaf</tissue>
    </source>
</reference>
<evidence type="ECO:0000313" key="1">
    <source>
        <dbReference type="EMBL" id="MBA0738415.1"/>
    </source>
</evidence>
<gene>
    <name evidence="1" type="ORF">Gogos_011773</name>
</gene>
<name>A0A7J9BQR7_GOSGO</name>
<comment type="caution">
    <text evidence="1">The sequence shown here is derived from an EMBL/GenBank/DDBJ whole genome shotgun (WGS) entry which is preliminary data.</text>
</comment>
<dbReference type="Proteomes" id="UP000593579">
    <property type="component" value="Unassembled WGS sequence"/>
</dbReference>
<sequence>MIWSIVLIGYDQCVFATASLNRVEASVQLPRFWEKLEEIRIKWDQNKEVTKEYT</sequence>
<organism evidence="1 2">
    <name type="scientific">Gossypium gossypioides</name>
    <name type="common">Mexican cotton</name>
    <name type="synonym">Selera gossypioides</name>
    <dbReference type="NCBI Taxonomy" id="34282"/>
    <lineage>
        <taxon>Eukaryota</taxon>
        <taxon>Viridiplantae</taxon>
        <taxon>Streptophyta</taxon>
        <taxon>Embryophyta</taxon>
        <taxon>Tracheophyta</taxon>
        <taxon>Spermatophyta</taxon>
        <taxon>Magnoliopsida</taxon>
        <taxon>eudicotyledons</taxon>
        <taxon>Gunneridae</taxon>
        <taxon>Pentapetalae</taxon>
        <taxon>rosids</taxon>
        <taxon>malvids</taxon>
        <taxon>Malvales</taxon>
        <taxon>Malvaceae</taxon>
        <taxon>Malvoideae</taxon>
        <taxon>Gossypium</taxon>
    </lineage>
</organism>
<evidence type="ECO:0000313" key="2">
    <source>
        <dbReference type="Proteomes" id="UP000593579"/>
    </source>
</evidence>
<dbReference type="EMBL" id="JABEZY010000005">
    <property type="protein sequence ID" value="MBA0738415.1"/>
    <property type="molecule type" value="Genomic_DNA"/>
</dbReference>
<dbReference type="AlphaFoldDB" id="A0A7J9BQR7"/>
<protein>
    <submittedName>
        <fullName evidence="1">Uncharacterized protein</fullName>
    </submittedName>
</protein>
<proteinExistence type="predicted"/>
<dbReference type="OrthoDB" id="10433668at2759"/>